<keyword evidence="7" id="KW-1185">Reference proteome</keyword>
<dbReference type="SUPFAM" id="SSF111337">
    <property type="entry name" value="QueA-like"/>
    <property type="match status" value="1"/>
</dbReference>
<keyword evidence="3" id="KW-0949">S-adenosyl-L-methionine</keyword>
<comment type="caution">
    <text evidence="6">The sequence shown here is derived from an EMBL/GenBank/DDBJ whole genome shotgun (WGS) entry which is preliminary data.</text>
</comment>
<evidence type="ECO:0000256" key="4">
    <source>
        <dbReference type="ARBA" id="ARBA00022785"/>
    </source>
</evidence>
<dbReference type="InterPro" id="IPR042118">
    <property type="entry name" value="QueA_dom1"/>
</dbReference>
<evidence type="ECO:0000256" key="5">
    <source>
        <dbReference type="SAM" id="MobiDB-lite"/>
    </source>
</evidence>
<feature type="region of interest" description="Disordered" evidence="5">
    <location>
        <begin position="132"/>
        <end position="162"/>
    </location>
</feature>
<protein>
    <submittedName>
        <fullName evidence="6">S-adenosylmethionine:tRNA ribosyltransferase-isomerase</fullName>
    </submittedName>
</protein>
<proteinExistence type="predicted"/>
<dbReference type="InterPro" id="IPR036100">
    <property type="entry name" value="QueA_sf"/>
</dbReference>
<dbReference type="Gene3D" id="3.40.1780.10">
    <property type="entry name" value="QueA-like"/>
    <property type="match status" value="1"/>
</dbReference>
<keyword evidence="4" id="KW-0671">Queuosine biosynthesis</keyword>
<dbReference type="PANTHER" id="PTHR30307">
    <property type="entry name" value="S-ADENOSYLMETHIONINE:TRNA RIBOSYLTRANSFERASE-ISOMERASE"/>
    <property type="match status" value="1"/>
</dbReference>
<dbReference type="Proteomes" id="UP001501821">
    <property type="component" value="Unassembled WGS sequence"/>
</dbReference>
<gene>
    <name evidence="6" type="ORF">GCM10022242_36990</name>
</gene>
<organism evidence="6 7">
    <name type="scientific">Nocardioides panacisoli</name>
    <dbReference type="NCBI Taxonomy" id="627624"/>
    <lineage>
        <taxon>Bacteria</taxon>
        <taxon>Bacillati</taxon>
        <taxon>Actinomycetota</taxon>
        <taxon>Actinomycetes</taxon>
        <taxon>Propionibacteriales</taxon>
        <taxon>Nocardioidaceae</taxon>
        <taxon>Nocardioides</taxon>
    </lineage>
</organism>
<reference evidence="7" key="1">
    <citation type="journal article" date="2019" name="Int. J. Syst. Evol. Microbiol.">
        <title>The Global Catalogue of Microorganisms (GCM) 10K type strain sequencing project: providing services to taxonomists for standard genome sequencing and annotation.</title>
        <authorList>
            <consortium name="The Broad Institute Genomics Platform"/>
            <consortium name="The Broad Institute Genome Sequencing Center for Infectious Disease"/>
            <person name="Wu L."/>
            <person name="Ma J."/>
        </authorList>
    </citation>
    <scope>NUCLEOTIDE SEQUENCE [LARGE SCALE GENOMIC DNA]</scope>
    <source>
        <strain evidence="7">JCM 16953</strain>
    </source>
</reference>
<name>A0ABP7J2N7_9ACTN</name>
<dbReference type="Gene3D" id="2.40.10.240">
    <property type="entry name" value="QueA-like"/>
    <property type="match status" value="1"/>
</dbReference>
<keyword evidence="2" id="KW-0808">Transferase</keyword>
<evidence type="ECO:0000256" key="2">
    <source>
        <dbReference type="ARBA" id="ARBA00022679"/>
    </source>
</evidence>
<dbReference type="Pfam" id="PF02547">
    <property type="entry name" value="Queuosine_synth"/>
    <property type="match status" value="1"/>
</dbReference>
<keyword evidence="1" id="KW-0963">Cytoplasm</keyword>
<evidence type="ECO:0000256" key="1">
    <source>
        <dbReference type="ARBA" id="ARBA00022490"/>
    </source>
</evidence>
<dbReference type="PANTHER" id="PTHR30307:SF0">
    <property type="entry name" value="S-ADENOSYLMETHIONINE:TRNA RIBOSYLTRANSFERASE-ISOMERASE"/>
    <property type="match status" value="1"/>
</dbReference>
<dbReference type="InterPro" id="IPR003699">
    <property type="entry name" value="QueA"/>
</dbReference>
<dbReference type="InterPro" id="IPR042119">
    <property type="entry name" value="QueA_dom2"/>
</dbReference>
<evidence type="ECO:0000313" key="7">
    <source>
        <dbReference type="Proteomes" id="UP001501821"/>
    </source>
</evidence>
<dbReference type="RefSeq" id="WP_344778245.1">
    <property type="nucleotide sequence ID" value="NZ_BAABAH010000017.1"/>
</dbReference>
<evidence type="ECO:0000313" key="6">
    <source>
        <dbReference type="EMBL" id="GAA3832442.1"/>
    </source>
</evidence>
<sequence>MPLLREHPSTVFDAPQSRFAPAPAERRGVARDRVRLLVADGERGITHTRFHHLSEHLHPGDVLVVNDSATVAAQLDAVSDRHGAVVVHLATPLDDGSWVVELRRAPDADRALLDAEAGDVVSVAAGTTTFRLASPYPEPGSSPTGKGNRLWRAEPSGADPAQAARRYGRPIAYGYLGDRYPLGDYQTVFGHRPGSAEMPSAGRPFTESLVTRLVAQGVMVAPVTLHTGVSSQEAGEAPQAERFAVPASTAAIVNAARAGGGRVVAVGTTATRAIESAVEDGRVVARRGWTTRVVTPADPPEVIRGLVTGWHDPEASHLLLVEAVTGPELTQAAYRAATSAGYLWHEFGDSCLLLP</sequence>
<evidence type="ECO:0000256" key="3">
    <source>
        <dbReference type="ARBA" id="ARBA00022691"/>
    </source>
</evidence>
<accession>A0ABP7J2N7</accession>
<dbReference type="EMBL" id="BAABAH010000017">
    <property type="protein sequence ID" value="GAA3832442.1"/>
    <property type="molecule type" value="Genomic_DNA"/>
</dbReference>